<evidence type="ECO:0000256" key="5">
    <source>
        <dbReference type="ARBA" id="ARBA00022909"/>
    </source>
</evidence>
<comment type="pathway">
    <text evidence="3 8">Cofactor biosynthesis; tetrahydrofolate biosynthesis; 2-amino-4-hydroxy-6-hydroxymethyl-7,8-dihydropteridine diphosphate from 7,8-dihydroneopterin triphosphate: step 3/4.</text>
</comment>
<evidence type="ECO:0000256" key="3">
    <source>
        <dbReference type="ARBA" id="ARBA00005013"/>
    </source>
</evidence>
<dbReference type="PANTHER" id="PTHR42844">
    <property type="entry name" value="DIHYDRONEOPTERIN ALDOLASE 1-RELATED"/>
    <property type="match status" value="1"/>
</dbReference>
<dbReference type="GO" id="GO:0004150">
    <property type="term" value="F:dihydroneopterin aldolase activity"/>
    <property type="evidence" value="ECO:0007669"/>
    <property type="project" value="UniProtKB-UniRule"/>
</dbReference>
<evidence type="ECO:0000313" key="11">
    <source>
        <dbReference type="Proteomes" id="UP000003213"/>
    </source>
</evidence>
<accession>I4K552</accession>
<dbReference type="GO" id="GO:0046656">
    <property type="term" value="P:folic acid biosynthetic process"/>
    <property type="evidence" value="ECO:0007669"/>
    <property type="project" value="UniProtKB-UniRule"/>
</dbReference>
<comment type="similarity">
    <text evidence="4 8">Belongs to the DHNA family.</text>
</comment>
<name>I4K552_9PSED</name>
<evidence type="ECO:0000256" key="1">
    <source>
        <dbReference type="ARBA" id="ARBA00000693"/>
    </source>
</evidence>
<dbReference type="PATRIC" id="fig|1038924.3.peg.4762"/>
<keyword evidence="7 8" id="KW-0456">Lyase</keyword>
<comment type="catalytic activity">
    <reaction evidence="2 8">
        <text>7,8-dihydroneopterin = 6-hydroxymethyl-7,8-dihydropterin + glycolaldehyde</text>
        <dbReference type="Rhea" id="RHEA:10540"/>
        <dbReference type="ChEBI" id="CHEBI:17001"/>
        <dbReference type="ChEBI" id="CHEBI:17071"/>
        <dbReference type="ChEBI" id="CHEBI:44841"/>
        <dbReference type="EC" id="4.1.2.25"/>
    </reaction>
</comment>
<dbReference type="NCBIfam" id="TIGR00526">
    <property type="entry name" value="folB_dom"/>
    <property type="match status" value="1"/>
</dbReference>
<reference evidence="10 11" key="1">
    <citation type="journal article" date="2012" name="PLoS Genet.">
        <title>Comparative Genomics of Plant-Associated Pseudomonas spp.: Insights into Diversity and Inheritance of Traits Involved in Multitrophic Interactions.</title>
        <authorList>
            <person name="Loper J.E."/>
            <person name="Hassan K.A."/>
            <person name="Mavrodi D.V."/>
            <person name="Davis E.W.II."/>
            <person name="Lim C.K."/>
            <person name="Shaffer B.T."/>
            <person name="Elbourne L.D."/>
            <person name="Stockwell V.O."/>
            <person name="Hartney S.L."/>
            <person name="Breakwell K."/>
            <person name="Henkels M.D."/>
            <person name="Tetu S.G."/>
            <person name="Rangel L.I."/>
            <person name="Kidarsa T.A."/>
            <person name="Wilson N.L."/>
            <person name="van de Mortel J.E."/>
            <person name="Song C."/>
            <person name="Blumhagen R."/>
            <person name="Radune D."/>
            <person name="Hostetler J.B."/>
            <person name="Brinkac L.M."/>
            <person name="Durkin A.S."/>
            <person name="Kluepfel D.A."/>
            <person name="Wechter W.P."/>
            <person name="Anderson A.J."/>
            <person name="Kim Y.C."/>
            <person name="Pierson L.S.III."/>
            <person name="Pierson E.A."/>
            <person name="Lindow S.E."/>
            <person name="Kobayashi D.Y."/>
            <person name="Raaijmakers J.M."/>
            <person name="Weller D.M."/>
            <person name="Thomashow L.S."/>
            <person name="Allen A.E."/>
            <person name="Paulsen I.T."/>
        </authorList>
    </citation>
    <scope>NUCLEOTIDE SEQUENCE [LARGE SCALE GENOMIC DNA]</scope>
    <source>
        <strain evidence="10 11">SS101</strain>
    </source>
</reference>
<dbReference type="NCBIfam" id="TIGR00525">
    <property type="entry name" value="folB"/>
    <property type="match status" value="1"/>
</dbReference>
<dbReference type="EC" id="4.1.2.25" evidence="8"/>
<evidence type="ECO:0000256" key="2">
    <source>
        <dbReference type="ARBA" id="ARBA00001353"/>
    </source>
</evidence>
<evidence type="ECO:0000313" key="10">
    <source>
        <dbReference type="EMBL" id="EIK59842.1"/>
    </source>
</evidence>
<protein>
    <recommendedName>
        <fullName evidence="8">7,8-dihydroneopterin aldolase</fullName>
        <ecNumber evidence="8">4.1.2.25</ecNumber>
    </recommendedName>
</protein>
<dbReference type="InterPro" id="IPR043133">
    <property type="entry name" value="GTP-CH-I_C/QueF"/>
</dbReference>
<dbReference type="InterPro" id="IPR006157">
    <property type="entry name" value="FolB_dom"/>
</dbReference>
<gene>
    <name evidence="10" type="primary">folB_1</name>
    <name evidence="10" type="ORF">PflSS101_4942</name>
</gene>
<dbReference type="SMART" id="SM00905">
    <property type="entry name" value="FolB"/>
    <property type="match status" value="1"/>
</dbReference>
<dbReference type="AlphaFoldDB" id="I4K552"/>
<dbReference type="Gene3D" id="3.30.1130.10">
    <property type="match status" value="1"/>
</dbReference>
<dbReference type="CDD" id="cd00534">
    <property type="entry name" value="DHNA_DHNTPE"/>
    <property type="match status" value="1"/>
</dbReference>
<dbReference type="PANTHER" id="PTHR42844:SF1">
    <property type="entry name" value="DIHYDRONEOPTERIN ALDOLASE 1-RELATED"/>
    <property type="match status" value="1"/>
</dbReference>
<dbReference type="GO" id="GO:0016853">
    <property type="term" value="F:isomerase activity"/>
    <property type="evidence" value="ECO:0007669"/>
    <property type="project" value="UniProtKB-KW"/>
</dbReference>
<evidence type="ECO:0000256" key="8">
    <source>
        <dbReference type="RuleBase" id="RU362079"/>
    </source>
</evidence>
<evidence type="ECO:0000256" key="4">
    <source>
        <dbReference type="ARBA" id="ARBA00005708"/>
    </source>
</evidence>
<comment type="function">
    <text evidence="8">Catalyzes the conversion of 7,8-dihydroneopterin to 6-hydroxymethyl-7,8-dihydropterin.</text>
</comment>
<dbReference type="Pfam" id="PF02152">
    <property type="entry name" value="FolB"/>
    <property type="match status" value="1"/>
</dbReference>
<dbReference type="GO" id="GO:0046654">
    <property type="term" value="P:tetrahydrofolate biosynthetic process"/>
    <property type="evidence" value="ECO:0007669"/>
    <property type="project" value="UniProtKB-UniRule"/>
</dbReference>
<comment type="caution">
    <text evidence="10">The sequence shown here is derived from an EMBL/GenBank/DDBJ whole genome shotgun (WGS) entry which is preliminary data.</text>
</comment>
<dbReference type="Proteomes" id="UP000003213">
    <property type="component" value="Chromosome"/>
</dbReference>
<keyword evidence="5 8" id="KW-0289">Folate biosynthesis</keyword>
<proteinExistence type="inferred from homology"/>
<organism evidence="10 11">
    <name type="scientific">Pseudomonas lactis</name>
    <dbReference type="NCBI Taxonomy" id="1615674"/>
    <lineage>
        <taxon>Bacteria</taxon>
        <taxon>Pseudomonadati</taxon>
        <taxon>Pseudomonadota</taxon>
        <taxon>Gammaproteobacteria</taxon>
        <taxon>Pseudomonadales</taxon>
        <taxon>Pseudomonadaceae</taxon>
        <taxon>Pseudomonas</taxon>
    </lineage>
</organism>
<feature type="domain" description="Dihydroneopterin aldolase/epimerase" evidence="9">
    <location>
        <begin position="12"/>
        <end position="122"/>
    </location>
</feature>
<dbReference type="FunFam" id="3.30.1130.10:FF:000002">
    <property type="entry name" value="7,8-dihydroneopterin aldolase"/>
    <property type="match status" value="1"/>
</dbReference>
<dbReference type="HOGENOM" id="CLU_112632_0_2_6"/>
<dbReference type="GO" id="GO:0005737">
    <property type="term" value="C:cytoplasm"/>
    <property type="evidence" value="ECO:0007669"/>
    <property type="project" value="TreeGrafter"/>
</dbReference>
<evidence type="ECO:0000256" key="7">
    <source>
        <dbReference type="ARBA" id="ARBA00023239"/>
    </source>
</evidence>
<evidence type="ECO:0000256" key="6">
    <source>
        <dbReference type="ARBA" id="ARBA00023235"/>
    </source>
</evidence>
<evidence type="ECO:0000259" key="9">
    <source>
        <dbReference type="SMART" id="SM00905"/>
    </source>
</evidence>
<dbReference type="SUPFAM" id="SSF55620">
    <property type="entry name" value="Tetrahydrobiopterin biosynthesis enzymes-like"/>
    <property type="match status" value="1"/>
</dbReference>
<keyword evidence="6" id="KW-0413">Isomerase</keyword>
<dbReference type="UniPathway" id="UPA00077">
    <property type="reaction ID" value="UER00154"/>
</dbReference>
<dbReference type="EMBL" id="AHPN01000001">
    <property type="protein sequence ID" value="EIK59842.1"/>
    <property type="molecule type" value="Genomic_DNA"/>
</dbReference>
<comment type="catalytic activity">
    <reaction evidence="1">
        <text>7,8-dihydroneopterin = 7,8-dihydromonapterin</text>
        <dbReference type="Rhea" id="RHEA:45328"/>
        <dbReference type="ChEBI" id="CHEBI:17001"/>
        <dbReference type="ChEBI" id="CHEBI:71175"/>
        <dbReference type="EC" id="5.1.99.8"/>
    </reaction>
</comment>
<dbReference type="InterPro" id="IPR006156">
    <property type="entry name" value="Dihydroneopterin_aldolase"/>
</dbReference>
<sequence length="125" mass="13979">MSCCGEKCLDRVFIEGLEVDTVIGAYDWERGIRQCLRLDLSFAWDNRPAAAGDDLTLALDYARVSARIQAFAEQSQYQLVETFAERLAEVLMSEFQIPWLHLKLTKPGAVPAAKGVGVEIERGCR</sequence>